<reference evidence="8 9" key="1">
    <citation type="submission" date="2018-07" db="EMBL/GenBank/DDBJ databases">
        <title>Arthrobacter sp. nov., isolated from raw cow's milk with high bacterial count.</title>
        <authorList>
            <person name="Hahne J."/>
            <person name="Isele D."/>
            <person name="Lipski A."/>
        </authorList>
    </citation>
    <scope>NUCLEOTIDE SEQUENCE [LARGE SCALE GENOMIC DNA]</scope>
    <source>
        <strain evidence="8 9">JZ R-35</strain>
    </source>
</reference>
<evidence type="ECO:0000256" key="3">
    <source>
        <dbReference type="ARBA" id="ARBA00022692"/>
    </source>
</evidence>
<evidence type="ECO:0000313" key="9">
    <source>
        <dbReference type="Proteomes" id="UP000265419"/>
    </source>
</evidence>
<dbReference type="Pfam" id="PF04138">
    <property type="entry name" value="GtrA_DPMS_TM"/>
    <property type="match status" value="1"/>
</dbReference>
<evidence type="ECO:0000256" key="1">
    <source>
        <dbReference type="ARBA" id="ARBA00004141"/>
    </source>
</evidence>
<keyword evidence="5 6" id="KW-0472">Membrane</keyword>
<organism evidence="8 9">
    <name type="scientific">Galactobacter valiniphilus</name>
    <dbReference type="NCBI Taxonomy" id="2676122"/>
    <lineage>
        <taxon>Bacteria</taxon>
        <taxon>Bacillati</taxon>
        <taxon>Actinomycetota</taxon>
        <taxon>Actinomycetes</taxon>
        <taxon>Micrococcales</taxon>
        <taxon>Micrococcaceae</taxon>
        <taxon>Galactobacter</taxon>
    </lineage>
</organism>
<feature type="transmembrane region" description="Helical" evidence="6">
    <location>
        <begin position="106"/>
        <end position="127"/>
    </location>
</feature>
<dbReference type="AlphaFoldDB" id="A0A399JAY4"/>
<dbReference type="InterPro" id="IPR051401">
    <property type="entry name" value="GtrA_CellWall_Glycosyl"/>
</dbReference>
<dbReference type="EMBL" id="QQXK01000009">
    <property type="protein sequence ID" value="RII42735.1"/>
    <property type="molecule type" value="Genomic_DNA"/>
</dbReference>
<feature type="transmembrane region" description="Helical" evidence="6">
    <location>
        <begin position="12"/>
        <end position="32"/>
    </location>
</feature>
<dbReference type="PANTHER" id="PTHR38459:SF1">
    <property type="entry name" value="PROPHAGE BACTOPRENOL-LINKED GLUCOSE TRANSLOCASE HOMOLOG"/>
    <property type="match status" value="1"/>
</dbReference>
<evidence type="ECO:0000256" key="6">
    <source>
        <dbReference type="SAM" id="Phobius"/>
    </source>
</evidence>
<evidence type="ECO:0000256" key="4">
    <source>
        <dbReference type="ARBA" id="ARBA00022989"/>
    </source>
</evidence>
<sequence length="134" mass="14616">MSQHWIEKIKFLAIGALNTAIDIVLFLILGSFIGLPMLAANSISTSAGMVTSFLLNRKHTFGSGGRVSLKEVTAFFGVTAVGLWILQPLVIAGVTQLMPESWEPPVVALGAKLVATVVSLLWNYYLYKYVVFKK</sequence>
<evidence type="ECO:0000256" key="2">
    <source>
        <dbReference type="ARBA" id="ARBA00009399"/>
    </source>
</evidence>
<comment type="similarity">
    <text evidence="2">Belongs to the GtrA family.</text>
</comment>
<dbReference type="RefSeq" id="WP_119424280.1">
    <property type="nucleotide sequence ID" value="NZ_QQXK01000009.1"/>
</dbReference>
<proteinExistence type="inferred from homology"/>
<dbReference type="GO" id="GO:0000271">
    <property type="term" value="P:polysaccharide biosynthetic process"/>
    <property type="evidence" value="ECO:0007669"/>
    <property type="project" value="InterPro"/>
</dbReference>
<name>A0A399JAY4_9MICC</name>
<evidence type="ECO:0000259" key="7">
    <source>
        <dbReference type="Pfam" id="PF04138"/>
    </source>
</evidence>
<dbReference type="PANTHER" id="PTHR38459">
    <property type="entry name" value="PROPHAGE BACTOPRENOL-LINKED GLUCOSE TRANSLOCASE HOMOLOG"/>
    <property type="match status" value="1"/>
</dbReference>
<evidence type="ECO:0000313" key="8">
    <source>
        <dbReference type="EMBL" id="RII42735.1"/>
    </source>
</evidence>
<feature type="domain" description="GtrA/DPMS transmembrane" evidence="7">
    <location>
        <begin position="10"/>
        <end position="132"/>
    </location>
</feature>
<protein>
    <submittedName>
        <fullName evidence="8">GtrA family protein</fullName>
    </submittedName>
</protein>
<comment type="subcellular location">
    <subcellularLocation>
        <location evidence="1">Membrane</location>
        <topology evidence="1">Multi-pass membrane protein</topology>
    </subcellularLocation>
</comment>
<dbReference type="Proteomes" id="UP000265419">
    <property type="component" value="Unassembled WGS sequence"/>
</dbReference>
<keyword evidence="4 6" id="KW-1133">Transmembrane helix</keyword>
<feature type="transmembrane region" description="Helical" evidence="6">
    <location>
        <begin position="67"/>
        <end position="86"/>
    </location>
</feature>
<keyword evidence="3 6" id="KW-0812">Transmembrane</keyword>
<feature type="transmembrane region" description="Helical" evidence="6">
    <location>
        <begin position="38"/>
        <end position="55"/>
    </location>
</feature>
<gene>
    <name evidence="8" type="ORF">DWB68_06230</name>
</gene>
<comment type="caution">
    <text evidence="8">The sequence shown here is derived from an EMBL/GenBank/DDBJ whole genome shotgun (WGS) entry which is preliminary data.</text>
</comment>
<accession>A0A399JAY4</accession>
<dbReference type="GO" id="GO:0005886">
    <property type="term" value="C:plasma membrane"/>
    <property type="evidence" value="ECO:0007669"/>
    <property type="project" value="TreeGrafter"/>
</dbReference>
<keyword evidence="9" id="KW-1185">Reference proteome</keyword>
<dbReference type="InterPro" id="IPR007267">
    <property type="entry name" value="GtrA_DPMS_TM"/>
</dbReference>
<evidence type="ECO:0000256" key="5">
    <source>
        <dbReference type="ARBA" id="ARBA00023136"/>
    </source>
</evidence>